<comment type="caution">
    <text evidence="1">The sequence shown here is derived from an EMBL/GenBank/DDBJ whole genome shotgun (WGS) entry which is preliminary data.</text>
</comment>
<dbReference type="OrthoDB" id="204377at2759"/>
<gene>
    <name evidence="1" type="ORF">PHISCL_11148</name>
</gene>
<keyword evidence="2" id="KW-1185">Reference proteome</keyword>
<evidence type="ECO:0000313" key="2">
    <source>
        <dbReference type="Proteomes" id="UP000266188"/>
    </source>
</evidence>
<dbReference type="SUPFAM" id="SSF51569">
    <property type="entry name" value="Aldolase"/>
    <property type="match status" value="1"/>
</dbReference>
<dbReference type="InterPro" id="IPR001381">
    <property type="entry name" value="DHquinase_I"/>
</dbReference>
<dbReference type="STRING" id="2070753.A0A3A2ZEW8"/>
<dbReference type="AlphaFoldDB" id="A0A3A2ZEW8"/>
<dbReference type="Pfam" id="PF01487">
    <property type="entry name" value="DHquinase_I"/>
    <property type="match status" value="1"/>
</dbReference>
<name>A0A3A2ZEW8_9EURO</name>
<protein>
    <submittedName>
        <fullName evidence="1">Uncharacterized protein</fullName>
    </submittedName>
</protein>
<dbReference type="InterPro" id="IPR013785">
    <property type="entry name" value="Aldolase_TIM"/>
</dbReference>
<feature type="non-terminal residue" evidence="1">
    <location>
        <position position="68"/>
    </location>
</feature>
<proteinExistence type="predicted"/>
<accession>A0A3A2ZEW8</accession>
<sequence length="68" mass="7519">MSWMKFYNRALEHGDVIKLVGVANSLGDNTALREFKNWAESAHDVPLIAINMGGNGQLSRILNGFMTP</sequence>
<reference evidence="2" key="1">
    <citation type="submission" date="2017-02" db="EMBL/GenBank/DDBJ databases">
        <authorList>
            <person name="Tafer H."/>
            <person name="Lopandic K."/>
        </authorList>
    </citation>
    <scope>NUCLEOTIDE SEQUENCE [LARGE SCALE GENOMIC DNA]</scope>
    <source>
        <strain evidence="2">CBS 366.77</strain>
    </source>
</reference>
<dbReference type="Proteomes" id="UP000266188">
    <property type="component" value="Unassembled WGS sequence"/>
</dbReference>
<dbReference type="Gene3D" id="3.20.20.70">
    <property type="entry name" value="Aldolase class I"/>
    <property type="match status" value="1"/>
</dbReference>
<organism evidence="1 2">
    <name type="scientific">Aspergillus sclerotialis</name>
    <dbReference type="NCBI Taxonomy" id="2070753"/>
    <lineage>
        <taxon>Eukaryota</taxon>
        <taxon>Fungi</taxon>
        <taxon>Dikarya</taxon>
        <taxon>Ascomycota</taxon>
        <taxon>Pezizomycotina</taxon>
        <taxon>Eurotiomycetes</taxon>
        <taxon>Eurotiomycetidae</taxon>
        <taxon>Eurotiales</taxon>
        <taxon>Aspergillaceae</taxon>
        <taxon>Aspergillus</taxon>
        <taxon>Aspergillus subgen. Polypaecilum</taxon>
    </lineage>
</organism>
<dbReference type="GO" id="GO:0003855">
    <property type="term" value="F:3-dehydroquinate dehydratase activity"/>
    <property type="evidence" value="ECO:0007669"/>
    <property type="project" value="InterPro"/>
</dbReference>
<dbReference type="EMBL" id="MVGC01004228">
    <property type="protein sequence ID" value="RJE16515.1"/>
    <property type="molecule type" value="Genomic_DNA"/>
</dbReference>
<evidence type="ECO:0000313" key="1">
    <source>
        <dbReference type="EMBL" id="RJE16515.1"/>
    </source>
</evidence>